<name>A0A160KT11_9MICO</name>
<proteinExistence type="predicted"/>
<accession>A0A160KT11</accession>
<dbReference type="Proteomes" id="UP000077071">
    <property type="component" value="Chromosome"/>
</dbReference>
<feature type="domain" description="DUF8010" evidence="1">
    <location>
        <begin position="32"/>
        <end position="118"/>
    </location>
</feature>
<dbReference type="Pfam" id="PF26572">
    <property type="entry name" value="DUF8185"/>
    <property type="match status" value="1"/>
</dbReference>
<dbReference type="KEGG" id="rtn:A6122_1427"/>
<dbReference type="Pfam" id="PF26035">
    <property type="entry name" value="DUF8010"/>
    <property type="match status" value="1"/>
</dbReference>
<evidence type="ECO:0000313" key="4">
    <source>
        <dbReference type="Proteomes" id="UP000077071"/>
    </source>
</evidence>
<organism evidence="3 4">
    <name type="scientific">Rathayibacter tritici</name>
    <dbReference type="NCBI Taxonomy" id="33888"/>
    <lineage>
        <taxon>Bacteria</taxon>
        <taxon>Bacillati</taxon>
        <taxon>Actinomycetota</taxon>
        <taxon>Actinomycetes</taxon>
        <taxon>Micrococcales</taxon>
        <taxon>Microbacteriaceae</taxon>
        <taxon>Rathayibacter</taxon>
    </lineage>
</organism>
<dbReference type="PATRIC" id="fig|33888.3.peg.1569"/>
<gene>
    <name evidence="3" type="ORF">A6122_1427</name>
</gene>
<feature type="domain" description="DUF8185" evidence="2">
    <location>
        <begin position="148"/>
        <end position="249"/>
    </location>
</feature>
<dbReference type="STRING" id="33888.A6122_1427"/>
<keyword evidence="4" id="KW-1185">Reference proteome</keyword>
<sequence length="250" mass="26441">MRNEERGSGTVPPGCRAVGRAASGKFIDAMSSSFSLADPPSLSDLRVFLGRSARVEDGAVRLLADDHVLAVYTPVLQPRGLLDRSSTVLGLRVFALGEPAEFDRIVPIRALSDRLARLQWEPGGADGKPVVLPDGDDATAGPWAGVSPPRGGWTRREPVDPGFLERVAREGIDEIAAAVGSETGEQIVGRVRVSVWGRPLDGLPDVPAGAAFALFALGFLGADDPVALLESGAWRRLTSRRGHVLVRTPG</sequence>
<dbReference type="InterPro" id="IPR058323">
    <property type="entry name" value="DUF8010"/>
</dbReference>
<dbReference type="AlphaFoldDB" id="A0A160KT11"/>
<evidence type="ECO:0000313" key="3">
    <source>
        <dbReference type="EMBL" id="AND16564.1"/>
    </source>
</evidence>
<dbReference type="InterPro" id="IPR058498">
    <property type="entry name" value="DUF8185"/>
</dbReference>
<evidence type="ECO:0000259" key="2">
    <source>
        <dbReference type="Pfam" id="PF26572"/>
    </source>
</evidence>
<evidence type="ECO:0000259" key="1">
    <source>
        <dbReference type="Pfam" id="PF26035"/>
    </source>
</evidence>
<dbReference type="EMBL" id="CP015515">
    <property type="protein sequence ID" value="AND16564.1"/>
    <property type="molecule type" value="Genomic_DNA"/>
</dbReference>
<reference evidence="3 4" key="1">
    <citation type="submission" date="2016-05" db="EMBL/GenBank/DDBJ databases">
        <title>Complete genome sequence of Rathayibacter tritici NCPPB 1953.</title>
        <authorList>
            <person name="Park J."/>
            <person name="Lee H.-H."/>
            <person name="Lee S.-W."/>
            <person name="Seo Y.-S."/>
        </authorList>
    </citation>
    <scope>NUCLEOTIDE SEQUENCE [LARGE SCALE GENOMIC DNA]</scope>
    <source>
        <strain evidence="3 4">NCPPB 1953</strain>
    </source>
</reference>
<protein>
    <submittedName>
        <fullName evidence="3">Uncharacterized protein</fullName>
    </submittedName>
</protein>